<dbReference type="Proteomes" id="UP000703893">
    <property type="component" value="Unassembled WGS sequence"/>
</dbReference>
<gene>
    <name evidence="1" type="ORF">FJZ00_14770</name>
</gene>
<reference evidence="1 2" key="1">
    <citation type="submission" date="2019-03" db="EMBL/GenBank/DDBJ databases">
        <title>Lake Tanganyika Metagenome-Assembled Genomes (MAGs).</title>
        <authorList>
            <person name="Tran P."/>
        </authorList>
    </citation>
    <scope>NUCLEOTIDE SEQUENCE [LARGE SCALE GENOMIC DNA]</scope>
    <source>
        <strain evidence="1">K_DeepCast_65m_m2_236</strain>
    </source>
</reference>
<dbReference type="EMBL" id="VGJX01001015">
    <property type="protein sequence ID" value="MBM3276415.1"/>
    <property type="molecule type" value="Genomic_DNA"/>
</dbReference>
<dbReference type="AlphaFoldDB" id="A0A937X8P1"/>
<feature type="non-terminal residue" evidence="1">
    <location>
        <position position="102"/>
    </location>
</feature>
<protein>
    <submittedName>
        <fullName evidence="1">Uncharacterized protein</fullName>
    </submittedName>
</protein>
<name>A0A937X8P1_9BACT</name>
<proteinExistence type="predicted"/>
<organism evidence="1 2">
    <name type="scientific">Candidatus Tanganyikabacteria bacterium</name>
    <dbReference type="NCBI Taxonomy" id="2961651"/>
    <lineage>
        <taxon>Bacteria</taxon>
        <taxon>Bacillati</taxon>
        <taxon>Candidatus Sericytochromatia</taxon>
        <taxon>Candidatus Tanganyikabacteria</taxon>
    </lineage>
</organism>
<comment type="caution">
    <text evidence="1">The sequence shown here is derived from an EMBL/GenBank/DDBJ whole genome shotgun (WGS) entry which is preliminary data.</text>
</comment>
<evidence type="ECO:0000313" key="1">
    <source>
        <dbReference type="EMBL" id="MBM3276415.1"/>
    </source>
</evidence>
<evidence type="ECO:0000313" key="2">
    <source>
        <dbReference type="Proteomes" id="UP000703893"/>
    </source>
</evidence>
<sequence length="102" mass="10617">MAAALLAAVGCEAGERRAIEAATRQDDAREGPRLLYGGPGDYPRAQGRAVLAMTGYGGRAAGTDGIRQVLENDGLPVSQIELGGHGQGAEAFLKASRHDWKV</sequence>
<accession>A0A937X8P1</accession>